<reference evidence="12 13" key="1">
    <citation type="journal article" date="2024" name="Front Chem Biol">
        <title>Unveiling the potential of Daldinia eschscholtzii MFLUCC 19-0629 through bioactivity and bioinformatics studies for enhanced sustainable agriculture production.</title>
        <authorList>
            <person name="Brooks S."/>
            <person name="Weaver J.A."/>
            <person name="Klomchit A."/>
            <person name="Alharthi S.A."/>
            <person name="Onlamun T."/>
            <person name="Nurani R."/>
            <person name="Vong T.K."/>
            <person name="Alberti F."/>
            <person name="Greco C."/>
        </authorList>
    </citation>
    <scope>NUCLEOTIDE SEQUENCE [LARGE SCALE GENOMIC DNA]</scope>
    <source>
        <strain evidence="12">MFLUCC 19-0629</strain>
    </source>
</reference>
<keyword evidence="7" id="KW-0479">Metal-binding</keyword>
<gene>
    <name evidence="12" type="ORF">Daesc_002014</name>
</gene>
<dbReference type="Gene3D" id="3.30.420.10">
    <property type="entry name" value="Ribonuclease H-like superfamily/Ribonuclease H"/>
    <property type="match status" value="1"/>
</dbReference>
<evidence type="ECO:0000256" key="8">
    <source>
        <dbReference type="ARBA" id="ARBA00022801"/>
    </source>
</evidence>
<dbReference type="Pfam" id="PF13423">
    <property type="entry name" value="UCH_1"/>
    <property type="match status" value="1"/>
</dbReference>
<keyword evidence="4" id="KW-0853">WD repeat</keyword>
<dbReference type="InterPro" id="IPR013520">
    <property type="entry name" value="Ribonucl_H"/>
</dbReference>
<evidence type="ECO:0000256" key="6">
    <source>
        <dbReference type="ARBA" id="ARBA00022722"/>
    </source>
</evidence>
<feature type="region of interest" description="Disordered" evidence="10">
    <location>
        <begin position="795"/>
        <end position="843"/>
    </location>
</feature>
<organism evidence="12 13">
    <name type="scientific">Daldinia eschscholtzii</name>
    <dbReference type="NCBI Taxonomy" id="292717"/>
    <lineage>
        <taxon>Eukaryota</taxon>
        <taxon>Fungi</taxon>
        <taxon>Dikarya</taxon>
        <taxon>Ascomycota</taxon>
        <taxon>Pezizomycotina</taxon>
        <taxon>Sordariomycetes</taxon>
        <taxon>Xylariomycetidae</taxon>
        <taxon>Xylariales</taxon>
        <taxon>Hypoxylaceae</taxon>
        <taxon>Daldinia</taxon>
    </lineage>
</organism>
<feature type="compositionally biased region" description="Low complexity" evidence="10">
    <location>
        <begin position="807"/>
        <end position="818"/>
    </location>
</feature>
<dbReference type="PANTHER" id="PTHR15728">
    <property type="entry name" value="DEADENYLATION COMPLEX CATALYTIC SUBUNIT PAN2"/>
    <property type="match status" value="1"/>
</dbReference>
<feature type="region of interest" description="Disordered" evidence="10">
    <location>
        <begin position="298"/>
        <end position="337"/>
    </location>
</feature>
<dbReference type="GO" id="GO:0046872">
    <property type="term" value="F:metal ion binding"/>
    <property type="evidence" value="ECO:0007669"/>
    <property type="project" value="UniProtKB-KW"/>
</dbReference>
<keyword evidence="5" id="KW-0507">mRNA processing</keyword>
<comment type="subcellular location">
    <subcellularLocation>
        <location evidence="2">Cytoplasm</location>
    </subcellularLocation>
</comment>
<feature type="compositionally biased region" description="Low complexity" evidence="10">
    <location>
        <begin position="826"/>
        <end position="836"/>
    </location>
</feature>
<dbReference type="CDD" id="cd06143">
    <property type="entry name" value="PAN2_exo"/>
    <property type="match status" value="1"/>
</dbReference>
<sequence>MQELRCMSFTSKGTAEILVAGEQEKMFVVDVNKGEITKQLSTEHKYTIMRRSRYICAATSNGAVHIIDPVSFQVIKIWNAHTAAINDMDAQHDFIVTCGYSLRHGGNYMPDPFVNVFDLKNMVSMSPIPFPAGAAYVRMHPRMSTTSIVMSQIGQMHVVDLMNPNTSNVRQANNIAFFLMIEIASSGEAIALADNECYIHLWGSPSKIHFAEFPSPIETADSGTGPRIEFDSPETPLSAVGMPYYREVLLSAWPSNMVTEVGAPPVKIDAQFLATLQERDWGYFGKNTRPLRRNQVEDTRNIENAQSSLKPPKFLSEKAREAAKSPAGTPAPEEVVPDIPQTLQDNKLESLKIEVPDLYQNIEIKYSKFGIDDFDFGQKEKPAKHLISLKPLVTILKTLATRKTIHRIPSVLMLTTAINNNEHRRLWATPGWLPEEIGVIVDNGQFFCYEGEDLKLHLMRGIHNITVYSLTGLAVNIEGGQQQRSHLVAMANIAHSAPTAPDQSQWYLFNDFYVKPIPPQEALTFNTSWKTPSVITYQIKSANNQLDSTWKQNLDSRLLYLDLQADRPDKTYRTLDRQTEPAGPDTIVAIDTEFVKISQPEVEMHSDGDSKIIRPTVHALARTSIVRGSGMDEGVPFIDDYITIKEKVVDYLTSYSGITAEDLDITMAQQKGHNLVPLKIAYKKIWILLNLGCKFLGHGLKQDFRVINIHVPKAQVIDTSDLFFIKERLRKLSLQFLAHTLLKEDIQQSTHDSIEDARTALKLYRKYQEFNEAGVLDTMLQEIYAKGVASNFKPPAKINSNGTVSRTDTPPVDGPTTPSKKPSALVPSTPVSTPTPGRGLNLK</sequence>
<dbReference type="Gene3D" id="2.130.10.10">
    <property type="entry name" value="YVTN repeat-like/Quinoprotein amine dehydrogenase"/>
    <property type="match status" value="1"/>
</dbReference>
<dbReference type="EMBL" id="JBANMG010000002">
    <property type="protein sequence ID" value="KAK6956734.1"/>
    <property type="molecule type" value="Genomic_DNA"/>
</dbReference>
<name>A0AAX6MW54_9PEZI</name>
<feature type="domain" description="Exonuclease" evidence="11">
    <location>
        <begin position="586"/>
        <end position="773"/>
    </location>
</feature>
<evidence type="ECO:0000313" key="12">
    <source>
        <dbReference type="EMBL" id="KAK6956734.1"/>
    </source>
</evidence>
<dbReference type="GO" id="GO:0000289">
    <property type="term" value="P:nuclear-transcribed mRNA poly(A) tail shortening"/>
    <property type="evidence" value="ECO:0007669"/>
    <property type="project" value="TreeGrafter"/>
</dbReference>
<dbReference type="SUPFAM" id="SSF50978">
    <property type="entry name" value="WD40 repeat-like"/>
    <property type="match status" value="1"/>
</dbReference>
<dbReference type="InterPro" id="IPR048841">
    <property type="entry name" value="PAN2_N"/>
</dbReference>
<keyword evidence="9" id="KW-0269">Exonuclease</keyword>
<evidence type="ECO:0000256" key="1">
    <source>
        <dbReference type="ARBA" id="ARBA00001663"/>
    </source>
</evidence>
<dbReference type="GO" id="GO:0006397">
    <property type="term" value="P:mRNA processing"/>
    <property type="evidence" value="ECO:0007669"/>
    <property type="project" value="UniProtKB-KW"/>
</dbReference>
<keyword evidence="8" id="KW-0378">Hydrolase</keyword>
<protein>
    <recommendedName>
        <fullName evidence="11">Exonuclease domain-containing protein</fullName>
    </recommendedName>
</protein>
<dbReference type="PANTHER" id="PTHR15728:SF0">
    <property type="entry name" value="PAN2-PAN3 DEADENYLATION COMPLEX CATALYTIC SUBUNIT PAN2"/>
    <property type="match status" value="1"/>
</dbReference>
<comment type="catalytic activity">
    <reaction evidence="1">
        <text>Exonucleolytic cleavage of poly(A) to 5'-AMP.</text>
        <dbReference type="EC" id="3.1.13.4"/>
    </reaction>
</comment>
<dbReference type="GO" id="GO:0004535">
    <property type="term" value="F:poly(A)-specific ribonuclease activity"/>
    <property type="evidence" value="ECO:0007669"/>
    <property type="project" value="UniProtKB-EC"/>
</dbReference>
<evidence type="ECO:0000256" key="3">
    <source>
        <dbReference type="ARBA" id="ARBA00022490"/>
    </source>
</evidence>
<dbReference type="Proteomes" id="UP001369815">
    <property type="component" value="Unassembled WGS sequence"/>
</dbReference>
<evidence type="ECO:0000256" key="9">
    <source>
        <dbReference type="ARBA" id="ARBA00022839"/>
    </source>
</evidence>
<keyword evidence="6" id="KW-0540">Nuclease</keyword>
<dbReference type="AlphaFoldDB" id="A0AAX6MW54"/>
<dbReference type="GO" id="GO:0031251">
    <property type="term" value="C:PAN complex"/>
    <property type="evidence" value="ECO:0007669"/>
    <property type="project" value="TreeGrafter"/>
</dbReference>
<dbReference type="InterPro" id="IPR012337">
    <property type="entry name" value="RNaseH-like_sf"/>
</dbReference>
<evidence type="ECO:0000256" key="5">
    <source>
        <dbReference type="ARBA" id="ARBA00022664"/>
    </source>
</evidence>
<dbReference type="Gene3D" id="3.90.70.10">
    <property type="entry name" value="Cysteine proteinases"/>
    <property type="match status" value="1"/>
</dbReference>
<dbReference type="Pfam" id="PF00929">
    <property type="entry name" value="RNase_T"/>
    <property type="match status" value="1"/>
</dbReference>
<dbReference type="GO" id="GO:0003676">
    <property type="term" value="F:nucleic acid binding"/>
    <property type="evidence" value="ECO:0007669"/>
    <property type="project" value="InterPro"/>
</dbReference>
<accession>A0AAX6MW54</accession>
<evidence type="ECO:0000256" key="4">
    <source>
        <dbReference type="ARBA" id="ARBA00022574"/>
    </source>
</evidence>
<dbReference type="InterPro" id="IPR050785">
    <property type="entry name" value="PAN2-PAN3_catalytic_subunit"/>
</dbReference>
<dbReference type="GO" id="GO:0000932">
    <property type="term" value="C:P-body"/>
    <property type="evidence" value="ECO:0007669"/>
    <property type="project" value="TreeGrafter"/>
</dbReference>
<proteinExistence type="predicted"/>
<dbReference type="FunFam" id="3.30.420.10:FF:000028">
    <property type="entry name" value="PAN2-PAN3 deadenylation complex catalytic subunit PAN2"/>
    <property type="match status" value="1"/>
</dbReference>
<evidence type="ECO:0000259" key="11">
    <source>
        <dbReference type="SMART" id="SM00479"/>
    </source>
</evidence>
<evidence type="ECO:0000256" key="10">
    <source>
        <dbReference type="SAM" id="MobiDB-lite"/>
    </source>
</evidence>
<dbReference type="InterPro" id="IPR036397">
    <property type="entry name" value="RNaseH_sf"/>
</dbReference>
<evidence type="ECO:0000256" key="7">
    <source>
        <dbReference type="ARBA" id="ARBA00022723"/>
    </source>
</evidence>
<dbReference type="SMART" id="SM00479">
    <property type="entry name" value="EXOIII"/>
    <property type="match status" value="1"/>
</dbReference>
<dbReference type="SUPFAM" id="SSF53098">
    <property type="entry name" value="Ribonuclease H-like"/>
    <property type="match status" value="1"/>
</dbReference>
<dbReference type="InterPro" id="IPR028881">
    <property type="entry name" value="PAN2_UCH_dom"/>
</dbReference>
<comment type="caution">
    <text evidence="12">The sequence shown here is derived from an EMBL/GenBank/DDBJ whole genome shotgun (WGS) entry which is preliminary data.</text>
</comment>
<dbReference type="InterPro" id="IPR036322">
    <property type="entry name" value="WD40_repeat_dom_sf"/>
</dbReference>
<evidence type="ECO:0000256" key="2">
    <source>
        <dbReference type="ARBA" id="ARBA00004496"/>
    </source>
</evidence>
<dbReference type="Pfam" id="PF20770">
    <property type="entry name" value="PAN2_N"/>
    <property type="match status" value="1"/>
</dbReference>
<evidence type="ECO:0000313" key="13">
    <source>
        <dbReference type="Proteomes" id="UP001369815"/>
    </source>
</evidence>
<keyword evidence="13" id="KW-1185">Reference proteome</keyword>
<keyword evidence="3" id="KW-0963">Cytoplasm</keyword>
<dbReference type="InterPro" id="IPR015943">
    <property type="entry name" value="WD40/YVTN_repeat-like_dom_sf"/>
</dbReference>